<dbReference type="PANTHER" id="PTHR19375">
    <property type="entry name" value="HEAT SHOCK PROTEIN 70KDA"/>
    <property type="match status" value="1"/>
</dbReference>
<protein>
    <submittedName>
        <fullName evidence="5">Hsp70 family protein</fullName>
    </submittedName>
</protein>
<keyword evidence="2 4" id="KW-0067">ATP-binding</keyword>
<comment type="caution">
    <text evidence="5">The sequence shown here is derived from an EMBL/GenBank/DDBJ whole genome shotgun (WGS) entry which is preliminary data.</text>
</comment>
<name>A0ABW6PPE1_9NOCA</name>
<dbReference type="Gene3D" id="3.90.640.10">
    <property type="entry name" value="Actin, Chain A, domain 4"/>
    <property type="match status" value="1"/>
</dbReference>
<evidence type="ECO:0000313" key="5">
    <source>
        <dbReference type="EMBL" id="MFF0544125.1"/>
    </source>
</evidence>
<dbReference type="Gene3D" id="3.30.420.40">
    <property type="match status" value="2"/>
</dbReference>
<gene>
    <name evidence="5" type="ORF">ACFYTF_14945</name>
</gene>
<dbReference type="RefSeq" id="WP_387700736.1">
    <property type="nucleotide sequence ID" value="NZ_JBIAMX010000007.1"/>
</dbReference>
<evidence type="ECO:0000256" key="4">
    <source>
        <dbReference type="RuleBase" id="RU003322"/>
    </source>
</evidence>
<evidence type="ECO:0000256" key="3">
    <source>
        <dbReference type="ARBA" id="ARBA00023186"/>
    </source>
</evidence>
<keyword evidence="6" id="KW-1185">Reference proteome</keyword>
<sequence length="542" mass="59451">MNVGFGIDLGTTRTSIGMVAPNLPDRGWYGNAQVITLSDGPMTPSVVLFEPNTHTVGMPAKNQGHLARDCAQLFKRQMSDADWRFSPPARPGMSYSAEDVSAVLLRHVAESAASMTGLEVHDVVVTVPAYFGEPERRRTRSAAEQAGLEVLDIINEPTAAMLSYLFQQGVALDDAGVLVFDLGGGTFDTVVVQVSGNSVTVASIDGDLLLGGQDFDSTISLALAEKFGRKYPDADLPTAEAGARARLMLSVETARESLSATERANIPVWGSGESAGLSMNVELRRAEMESQVDELIGKCLAIAERALDNARRQGTEPTKVLFVGGMTRTPSIRNRVLEKFGLEELKVGADPDLAVTKGAAIWAQKLLFEKELLAKLGLDAVSEIDWDSDEVQSQIRQFAVRTSFPRSMVARLLRLDLRSITSRGYAIRCYSPERDEAFLSYLIRSGDRLAFRSDPKDYSWIDEASSWVLRLYEDLPEKRGARSPDDARLVETIRGAMVTKRPAGSDFQVVLEMGLDQIIKIEAWHSDDRGKEDRLDVEIKPH</sequence>
<reference evidence="5 6" key="1">
    <citation type="submission" date="2024-10" db="EMBL/GenBank/DDBJ databases">
        <title>The Natural Products Discovery Center: Release of the First 8490 Sequenced Strains for Exploring Actinobacteria Biosynthetic Diversity.</title>
        <authorList>
            <person name="Kalkreuter E."/>
            <person name="Kautsar S.A."/>
            <person name="Yang D."/>
            <person name="Bader C.D."/>
            <person name="Teijaro C.N."/>
            <person name="Fluegel L."/>
            <person name="Davis C.M."/>
            <person name="Simpson J.R."/>
            <person name="Lauterbach L."/>
            <person name="Steele A.D."/>
            <person name="Gui C."/>
            <person name="Meng S."/>
            <person name="Li G."/>
            <person name="Viehrig K."/>
            <person name="Ye F."/>
            <person name="Su P."/>
            <person name="Kiefer A.F."/>
            <person name="Nichols A."/>
            <person name="Cepeda A.J."/>
            <person name="Yan W."/>
            <person name="Fan B."/>
            <person name="Jiang Y."/>
            <person name="Adhikari A."/>
            <person name="Zheng C.-J."/>
            <person name="Schuster L."/>
            <person name="Cowan T.M."/>
            <person name="Smanski M.J."/>
            <person name="Chevrette M.G."/>
            <person name="De Carvalho L.P.S."/>
            <person name="Shen B."/>
        </authorList>
    </citation>
    <scope>NUCLEOTIDE SEQUENCE [LARGE SCALE GENOMIC DNA]</scope>
    <source>
        <strain evidence="5 6">NPDC004045</strain>
    </source>
</reference>
<dbReference type="Proteomes" id="UP001601444">
    <property type="component" value="Unassembled WGS sequence"/>
</dbReference>
<organism evidence="5 6">
    <name type="scientific">Nocardia thailandica</name>
    <dbReference type="NCBI Taxonomy" id="257275"/>
    <lineage>
        <taxon>Bacteria</taxon>
        <taxon>Bacillati</taxon>
        <taxon>Actinomycetota</taxon>
        <taxon>Actinomycetes</taxon>
        <taxon>Mycobacteriales</taxon>
        <taxon>Nocardiaceae</taxon>
        <taxon>Nocardia</taxon>
    </lineage>
</organism>
<dbReference type="EMBL" id="JBIAMX010000007">
    <property type="protein sequence ID" value="MFF0544125.1"/>
    <property type="molecule type" value="Genomic_DNA"/>
</dbReference>
<dbReference type="InterPro" id="IPR043129">
    <property type="entry name" value="ATPase_NBD"/>
</dbReference>
<keyword evidence="1 4" id="KW-0547">Nucleotide-binding</keyword>
<keyword evidence="3" id="KW-0143">Chaperone</keyword>
<dbReference type="InterPro" id="IPR013126">
    <property type="entry name" value="Hsp_70_fam"/>
</dbReference>
<dbReference type="PRINTS" id="PR00301">
    <property type="entry name" value="HEATSHOCK70"/>
</dbReference>
<evidence type="ECO:0000256" key="2">
    <source>
        <dbReference type="ARBA" id="ARBA00022840"/>
    </source>
</evidence>
<comment type="similarity">
    <text evidence="4">Belongs to the heat shock protein 70 family.</text>
</comment>
<evidence type="ECO:0000256" key="1">
    <source>
        <dbReference type="ARBA" id="ARBA00022741"/>
    </source>
</evidence>
<dbReference type="Pfam" id="PF00012">
    <property type="entry name" value="HSP70"/>
    <property type="match status" value="1"/>
</dbReference>
<evidence type="ECO:0000313" key="6">
    <source>
        <dbReference type="Proteomes" id="UP001601444"/>
    </source>
</evidence>
<proteinExistence type="inferred from homology"/>
<accession>A0ABW6PPE1</accession>
<dbReference type="SUPFAM" id="SSF53067">
    <property type="entry name" value="Actin-like ATPase domain"/>
    <property type="match status" value="2"/>
</dbReference>